<comment type="similarity">
    <text evidence="2">Belongs to the binding-protein-dependent transport system permease family. HisMQ subfamily.</text>
</comment>
<protein>
    <submittedName>
        <fullName evidence="11">Amino acid ABC transporter permease</fullName>
    </submittedName>
</protein>
<name>A0A848CK08_9BACT</name>
<evidence type="ECO:0000256" key="9">
    <source>
        <dbReference type="RuleBase" id="RU363032"/>
    </source>
</evidence>
<dbReference type="SUPFAM" id="SSF161098">
    <property type="entry name" value="MetI-like"/>
    <property type="match status" value="1"/>
</dbReference>
<keyword evidence="5 9" id="KW-0812">Transmembrane</keyword>
<dbReference type="InterPro" id="IPR043429">
    <property type="entry name" value="ArtM/GltK/GlnP/TcyL/YhdX-like"/>
</dbReference>
<dbReference type="InterPro" id="IPR035906">
    <property type="entry name" value="MetI-like_sf"/>
</dbReference>
<gene>
    <name evidence="11" type="ORF">HF854_09010</name>
</gene>
<keyword evidence="8 9" id="KW-0472">Membrane</keyword>
<feature type="domain" description="ABC transmembrane type-1" evidence="10">
    <location>
        <begin position="30"/>
        <end position="218"/>
    </location>
</feature>
<dbReference type="PANTHER" id="PTHR30614">
    <property type="entry name" value="MEMBRANE COMPONENT OF AMINO ACID ABC TRANSPORTER"/>
    <property type="match status" value="1"/>
</dbReference>
<evidence type="ECO:0000256" key="7">
    <source>
        <dbReference type="ARBA" id="ARBA00022989"/>
    </source>
</evidence>
<dbReference type="InterPro" id="IPR000515">
    <property type="entry name" value="MetI-like"/>
</dbReference>
<dbReference type="CDD" id="cd06261">
    <property type="entry name" value="TM_PBP2"/>
    <property type="match status" value="1"/>
</dbReference>
<evidence type="ECO:0000256" key="3">
    <source>
        <dbReference type="ARBA" id="ARBA00022448"/>
    </source>
</evidence>
<evidence type="ECO:0000256" key="5">
    <source>
        <dbReference type="ARBA" id="ARBA00022692"/>
    </source>
</evidence>
<dbReference type="GO" id="GO:0006865">
    <property type="term" value="P:amino acid transport"/>
    <property type="evidence" value="ECO:0007669"/>
    <property type="project" value="UniProtKB-KW"/>
</dbReference>
<keyword evidence="7 9" id="KW-1133">Transmembrane helix</keyword>
<dbReference type="PROSITE" id="PS50928">
    <property type="entry name" value="ABC_TM1"/>
    <property type="match status" value="1"/>
</dbReference>
<evidence type="ECO:0000256" key="1">
    <source>
        <dbReference type="ARBA" id="ARBA00004429"/>
    </source>
</evidence>
<accession>A0A848CK08</accession>
<dbReference type="GO" id="GO:0022857">
    <property type="term" value="F:transmembrane transporter activity"/>
    <property type="evidence" value="ECO:0007669"/>
    <property type="project" value="InterPro"/>
</dbReference>
<comment type="subcellular location">
    <subcellularLocation>
        <location evidence="1">Cell inner membrane</location>
        <topology evidence="1">Multi-pass membrane protein</topology>
    </subcellularLocation>
    <subcellularLocation>
        <location evidence="9">Cell membrane</location>
        <topology evidence="9">Multi-pass membrane protein</topology>
    </subcellularLocation>
</comment>
<dbReference type="EMBL" id="JABAFY010000034">
    <property type="protein sequence ID" value="NME52653.1"/>
    <property type="molecule type" value="Genomic_DNA"/>
</dbReference>
<dbReference type="Proteomes" id="UP000522333">
    <property type="component" value="Unassembled WGS sequence"/>
</dbReference>
<dbReference type="GO" id="GO:0043190">
    <property type="term" value="C:ATP-binding cassette (ABC) transporter complex"/>
    <property type="evidence" value="ECO:0007669"/>
    <property type="project" value="InterPro"/>
</dbReference>
<organism evidence="11 12">
    <name type="scientific">Desulfovibrio piger</name>
    <dbReference type="NCBI Taxonomy" id="901"/>
    <lineage>
        <taxon>Bacteria</taxon>
        <taxon>Pseudomonadati</taxon>
        <taxon>Thermodesulfobacteriota</taxon>
        <taxon>Desulfovibrionia</taxon>
        <taxon>Desulfovibrionales</taxon>
        <taxon>Desulfovibrionaceae</taxon>
        <taxon>Desulfovibrio</taxon>
    </lineage>
</organism>
<evidence type="ECO:0000256" key="8">
    <source>
        <dbReference type="ARBA" id="ARBA00023136"/>
    </source>
</evidence>
<dbReference type="Gene3D" id="1.10.3720.10">
    <property type="entry name" value="MetI-like"/>
    <property type="match status" value="1"/>
</dbReference>
<dbReference type="PANTHER" id="PTHR30614:SF0">
    <property type="entry name" value="L-CYSTINE TRANSPORT SYSTEM PERMEASE PROTEIN TCYL"/>
    <property type="match status" value="1"/>
</dbReference>
<evidence type="ECO:0000313" key="11">
    <source>
        <dbReference type="EMBL" id="NME52653.1"/>
    </source>
</evidence>
<comment type="caution">
    <text evidence="11">The sequence shown here is derived from an EMBL/GenBank/DDBJ whole genome shotgun (WGS) entry which is preliminary data.</text>
</comment>
<reference evidence="11 12" key="1">
    <citation type="submission" date="2020-04" db="EMBL/GenBank/DDBJ databases">
        <authorList>
            <person name="Hitch T.C.A."/>
            <person name="Wylensek D."/>
            <person name="Clavel T."/>
        </authorList>
    </citation>
    <scope>NUCLEOTIDE SEQUENCE [LARGE SCALE GENOMIC DNA]</scope>
    <source>
        <strain evidence="11 12">PG-251-APC-1</strain>
    </source>
</reference>
<proteinExistence type="inferred from homology"/>
<dbReference type="AlphaFoldDB" id="A0A848CK08"/>
<evidence type="ECO:0000256" key="4">
    <source>
        <dbReference type="ARBA" id="ARBA00022475"/>
    </source>
</evidence>
<evidence type="ECO:0000256" key="6">
    <source>
        <dbReference type="ARBA" id="ARBA00022970"/>
    </source>
</evidence>
<evidence type="ECO:0000313" key="12">
    <source>
        <dbReference type="Proteomes" id="UP000522333"/>
    </source>
</evidence>
<keyword evidence="3 9" id="KW-0813">Transport</keyword>
<feature type="transmembrane region" description="Helical" evidence="9">
    <location>
        <begin position="197"/>
        <end position="218"/>
    </location>
</feature>
<sequence length="249" mass="26952">MQAWLCLAVVLRPIVGDTIVDAFPFIMGGTLVTVGSVALALGMGLVLGVPMAVLQVYGNALARRLVGLYVWFFRGVPILVLLFLSQGLFLSMGWIIEPFLLSCLVMGCISTAYQSQIFRGAIESLPQGQLKAARALGMRDLTAITCIILPQALRLSIPGWANEFSILLKDSAVCYLLGTMEIMARVNAVAQRTHEHLAFFALAGVIYFVLTLIVLKLLRRLENKVQIPGYSAGTVGSMAKNTQHGVKNA</sequence>
<dbReference type="Pfam" id="PF00528">
    <property type="entry name" value="BPD_transp_1"/>
    <property type="match status" value="1"/>
</dbReference>
<keyword evidence="4" id="KW-1003">Cell membrane</keyword>
<keyword evidence="6" id="KW-0029">Amino-acid transport</keyword>
<evidence type="ECO:0000259" key="10">
    <source>
        <dbReference type="PROSITE" id="PS50928"/>
    </source>
</evidence>
<feature type="transmembrane region" description="Helical" evidence="9">
    <location>
        <begin position="66"/>
        <end position="85"/>
    </location>
</feature>
<feature type="transmembrane region" description="Helical" evidence="9">
    <location>
        <begin position="26"/>
        <end position="54"/>
    </location>
</feature>
<evidence type="ECO:0000256" key="2">
    <source>
        <dbReference type="ARBA" id="ARBA00010072"/>
    </source>
</evidence>
<dbReference type="NCBIfam" id="TIGR01726">
    <property type="entry name" value="HEQRo_perm_3TM"/>
    <property type="match status" value="1"/>
</dbReference>
<dbReference type="InterPro" id="IPR010065">
    <property type="entry name" value="AA_ABC_transptr_permease_3TM"/>
</dbReference>